<dbReference type="Proteomes" id="UP000251088">
    <property type="component" value="Unassembled WGS sequence"/>
</dbReference>
<keyword evidence="1" id="KW-0436">Ligase</keyword>
<dbReference type="GO" id="GO:0004071">
    <property type="term" value="F:aspartate-ammonia ligase activity"/>
    <property type="evidence" value="ECO:0007669"/>
    <property type="project" value="UniProtKB-EC"/>
</dbReference>
<dbReference type="EMBL" id="UAWN01000005">
    <property type="protein sequence ID" value="SQC09559.1"/>
    <property type="molecule type" value="Genomic_DNA"/>
</dbReference>
<evidence type="ECO:0000313" key="1">
    <source>
        <dbReference type="EMBL" id="SQC09559.1"/>
    </source>
</evidence>
<organism evidence="1 2">
    <name type="scientific">Klebsiella pneumoniae</name>
    <dbReference type="NCBI Taxonomy" id="573"/>
    <lineage>
        <taxon>Bacteria</taxon>
        <taxon>Pseudomonadati</taxon>
        <taxon>Pseudomonadota</taxon>
        <taxon>Gammaproteobacteria</taxon>
        <taxon>Enterobacterales</taxon>
        <taxon>Enterobacteriaceae</taxon>
        <taxon>Klebsiella/Raoultella group</taxon>
        <taxon>Klebsiella</taxon>
        <taxon>Klebsiella pneumoniae complex</taxon>
    </lineage>
</organism>
<evidence type="ECO:0000313" key="2">
    <source>
        <dbReference type="Proteomes" id="UP000251088"/>
    </source>
</evidence>
<protein>
    <submittedName>
        <fullName evidence="1">Asparagine synthetase AsnA</fullName>
        <ecNumber evidence="1">6.3.1.1</ecNumber>
    </submittedName>
</protein>
<gene>
    <name evidence="1" type="primary">asnA_1</name>
    <name evidence="1" type="ORF">NCTC9128_01525</name>
</gene>
<name>A0A2X3EC48_KLEPN</name>
<dbReference type="Gene3D" id="3.30.930.10">
    <property type="entry name" value="Bira Bifunctional Protein, Domain 2"/>
    <property type="match status" value="1"/>
</dbReference>
<proteinExistence type="predicted"/>
<dbReference type="EC" id="6.3.1.1" evidence="1"/>
<sequence>MKTAYIAKQRQISFVKSHFSRQLEEKLGLMKSRRQS</sequence>
<dbReference type="AlphaFoldDB" id="A0A2X3EC48"/>
<reference evidence="1 2" key="1">
    <citation type="submission" date="2018-06" db="EMBL/GenBank/DDBJ databases">
        <authorList>
            <consortium name="Pathogen Informatics"/>
            <person name="Doyle S."/>
        </authorList>
    </citation>
    <scope>NUCLEOTIDE SEQUENCE [LARGE SCALE GENOMIC DNA]</scope>
    <source>
        <strain evidence="1 2">NCTC9128</strain>
    </source>
</reference>
<dbReference type="InterPro" id="IPR045864">
    <property type="entry name" value="aa-tRNA-synth_II/BPL/LPL"/>
</dbReference>
<accession>A0A2X3EC48</accession>